<feature type="domain" description="DUF630" evidence="3">
    <location>
        <begin position="1"/>
        <end position="57"/>
    </location>
</feature>
<evidence type="ECO:0000259" key="2">
    <source>
        <dbReference type="Pfam" id="PF04782"/>
    </source>
</evidence>
<evidence type="ECO:0000313" key="4">
    <source>
        <dbReference type="EMBL" id="KMZ58661.1"/>
    </source>
</evidence>
<gene>
    <name evidence="4" type="ORF">ZOSMA_74G00010</name>
</gene>
<reference evidence="5" key="1">
    <citation type="journal article" date="2016" name="Nature">
        <title>The genome of the seagrass Zostera marina reveals angiosperm adaptation to the sea.</title>
        <authorList>
            <person name="Olsen J.L."/>
            <person name="Rouze P."/>
            <person name="Verhelst B."/>
            <person name="Lin Y.-C."/>
            <person name="Bayer T."/>
            <person name="Collen J."/>
            <person name="Dattolo E."/>
            <person name="De Paoli E."/>
            <person name="Dittami S."/>
            <person name="Maumus F."/>
            <person name="Michel G."/>
            <person name="Kersting A."/>
            <person name="Lauritano C."/>
            <person name="Lohaus R."/>
            <person name="Toepel M."/>
            <person name="Tonon T."/>
            <person name="Vanneste K."/>
            <person name="Amirebrahimi M."/>
            <person name="Brakel J."/>
            <person name="Bostroem C."/>
            <person name="Chovatia M."/>
            <person name="Grimwood J."/>
            <person name="Jenkins J.W."/>
            <person name="Jueterbock A."/>
            <person name="Mraz A."/>
            <person name="Stam W.T."/>
            <person name="Tice H."/>
            <person name="Bornberg-Bauer E."/>
            <person name="Green P.J."/>
            <person name="Pearson G.A."/>
            <person name="Procaccini G."/>
            <person name="Duarte C.M."/>
            <person name="Schmutz J."/>
            <person name="Reusch T.B.H."/>
            <person name="Van de Peer Y."/>
        </authorList>
    </citation>
    <scope>NUCLEOTIDE SEQUENCE [LARGE SCALE GENOMIC DNA]</scope>
    <source>
        <strain evidence="5">cv. Finnish</strain>
    </source>
</reference>
<protein>
    <recommendedName>
        <fullName evidence="6">DUF632 domain-containing protein</fullName>
    </recommendedName>
</protein>
<dbReference type="InterPro" id="IPR006868">
    <property type="entry name" value="DUF630"/>
</dbReference>
<dbReference type="Proteomes" id="UP000036987">
    <property type="component" value="Unassembled WGS sequence"/>
</dbReference>
<feature type="domain" description="DUF632" evidence="2">
    <location>
        <begin position="284"/>
        <end position="631"/>
    </location>
</feature>
<dbReference type="STRING" id="29655.A0A0K9NPJ3"/>
<evidence type="ECO:0008006" key="6">
    <source>
        <dbReference type="Google" id="ProtNLM"/>
    </source>
</evidence>
<dbReference type="OrthoDB" id="694308at2759"/>
<name>A0A0K9NPJ3_ZOSMR</name>
<organism evidence="4 5">
    <name type="scientific">Zostera marina</name>
    <name type="common">Eelgrass</name>
    <dbReference type="NCBI Taxonomy" id="29655"/>
    <lineage>
        <taxon>Eukaryota</taxon>
        <taxon>Viridiplantae</taxon>
        <taxon>Streptophyta</taxon>
        <taxon>Embryophyta</taxon>
        <taxon>Tracheophyta</taxon>
        <taxon>Spermatophyta</taxon>
        <taxon>Magnoliopsida</taxon>
        <taxon>Liliopsida</taxon>
        <taxon>Zosteraceae</taxon>
        <taxon>Zostera</taxon>
    </lineage>
</organism>
<dbReference type="Pfam" id="PF04782">
    <property type="entry name" value="DUF632"/>
    <property type="match status" value="1"/>
</dbReference>
<sequence length="697" mass="78380">MGISNSKFQADNPLLLCHKRKYYVKQALDGRCSLASAHIAYIQALKNTGMTLTKLAELEDPVDLSLRTSISTTMGTTGLNADKSISHSSELSSSPFQHVDTIRSFSRTPSPVRSGRDHVNYTESDGNFSMTVEQMPNVSVAVASSPTVQTPPKFDKSPYSDKSSHFDDWHPFQKTQHWDYFDLFHPVDAKSSMQDGRKINHVDPYSDSKKGDNLDINGNPDYVDSEDKFDQPPSEAFVGILKKQGDKLNESAETGNYIAKSIPSLLSVGTSTDDNAVSKDFIPSMKEIEELFLKASESGKEVLMLLEAKKIKSHSLLCKGQGSKGSAFFSHFRLCRRDDTTGIREPISNIVKQLDWNHSMSSFSSSSYIPLGTDSIDDIGDVDDSLFSGVCMNSGSHTLTLYRLYAWERKLYDEVKAGGIIKKKYDIKCKLLSNLDSKAKYQNTQGGKSNKIDKTRVDVKDLHTRLIVSIRRIDSISKIIEELRDNELQPQLEELIEGLKTMWEIMLQCHKRQLDLISKLKDSSVFSESNLQDVIAAPAATLQFELKFLYSSFKNLNSSHRSYLLSINQWLLKCVCSVEQNLPSSKRNHTPQFSPHRAIAPPICIILQDWLRCLQKLPEKEVSNAIKDMLVETTNLIPCEEKRLRNKRPENANFLHTLEAFLSCLKTFSESSTSMYVKLLKSITNARKQYGNSTGQA</sequence>
<proteinExistence type="predicted"/>
<dbReference type="AlphaFoldDB" id="A0A0K9NPJ3"/>
<comment type="caution">
    <text evidence="4">The sequence shown here is derived from an EMBL/GenBank/DDBJ whole genome shotgun (WGS) entry which is preliminary data.</text>
</comment>
<dbReference type="PANTHER" id="PTHR21450">
    <property type="entry name" value="PROTEIN ALTERED PHOSPHATE STARVATION RESPONSE 1"/>
    <property type="match status" value="1"/>
</dbReference>
<keyword evidence="5" id="KW-1185">Reference proteome</keyword>
<evidence type="ECO:0000259" key="3">
    <source>
        <dbReference type="Pfam" id="PF04783"/>
    </source>
</evidence>
<dbReference type="PANTHER" id="PTHR21450:SF6">
    <property type="entry name" value="EXPRESSED PROTEIN"/>
    <property type="match status" value="1"/>
</dbReference>
<dbReference type="InterPro" id="IPR006867">
    <property type="entry name" value="DUF632"/>
</dbReference>
<accession>A0A0K9NPJ3</accession>
<feature type="compositionally biased region" description="Basic and acidic residues" evidence="1">
    <location>
        <begin position="195"/>
        <end position="213"/>
    </location>
</feature>
<evidence type="ECO:0000256" key="1">
    <source>
        <dbReference type="SAM" id="MobiDB-lite"/>
    </source>
</evidence>
<dbReference type="Pfam" id="PF04783">
    <property type="entry name" value="DUF630"/>
    <property type="match status" value="1"/>
</dbReference>
<evidence type="ECO:0000313" key="5">
    <source>
        <dbReference type="Proteomes" id="UP000036987"/>
    </source>
</evidence>
<dbReference type="OMA" id="TPQWDFF"/>
<feature type="region of interest" description="Disordered" evidence="1">
    <location>
        <begin position="195"/>
        <end position="215"/>
    </location>
</feature>
<dbReference type="EMBL" id="LFYR01001898">
    <property type="protein sequence ID" value="KMZ58661.1"/>
    <property type="molecule type" value="Genomic_DNA"/>
</dbReference>